<keyword evidence="2" id="KW-1185">Reference proteome</keyword>
<dbReference type="EMBL" id="SDMP01000006">
    <property type="protein sequence ID" value="RYR51027.1"/>
    <property type="molecule type" value="Genomic_DNA"/>
</dbReference>
<proteinExistence type="predicted"/>
<accession>A0A445CJE2</accession>
<organism evidence="1 2">
    <name type="scientific">Arachis hypogaea</name>
    <name type="common">Peanut</name>
    <dbReference type="NCBI Taxonomy" id="3818"/>
    <lineage>
        <taxon>Eukaryota</taxon>
        <taxon>Viridiplantae</taxon>
        <taxon>Streptophyta</taxon>
        <taxon>Embryophyta</taxon>
        <taxon>Tracheophyta</taxon>
        <taxon>Spermatophyta</taxon>
        <taxon>Magnoliopsida</taxon>
        <taxon>eudicotyledons</taxon>
        <taxon>Gunneridae</taxon>
        <taxon>Pentapetalae</taxon>
        <taxon>rosids</taxon>
        <taxon>fabids</taxon>
        <taxon>Fabales</taxon>
        <taxon>Fabaceae</taxon>
        <taxon>Papilionoideae</taxon>
        <taxon>50 kb inversion clade</taxon>
        <taxon>dalbergioids sensu lato</taxon>
        <taxon>Dalbergieae</taxon>
        <taxon>Pterocarpus clade</taxon>
        <taxon>Arachis</taxon>
    </lineage>
</organism>
<evidence type="ECO:0000313" key="2">
    <source>
        <dbReference type="Proteomes" id="UP000289738"/>
    </source>
</evidence>
<evidence type="ECO:0000313" key="1">
    <source>
        <dbReference type="EMBL" id="RYR51027.1"/>
    </source>
</evidence>
<comment type="caution">
    <text evidence="1">The sequence shown here is derived from an EMBL/GenBank/DDBJ whole genome shotgun (WGS) entry which is preliminary data.</text>
</comment>
<name>A0A445CJE2_ARAHY</name>
<dbReference type="Gene3D" id="3.40.395.10">
    <property type="entry name" value="Adenoviral Proteinase, Chain A"/>
    <property type="match status" value="1"/>
</dbReference>
<reference evidence="1 2" key="1">
    <citation type="submission" date="2019-01" db="EMBL/GenBank/DDBJ databases">
        <title>Sequencing of cultivated peanut Arachis hypogaea provides insights into genome evolution and oil improvement.</title>
        <authorList>
            <person name="Chen X."/>
        </authorList>
    </citation>
    <scope>NUCLEOTIDE SEQUENCE [LARGE SCALE GENOMIC DNA]</scope>
    <source>
        <strain evidence="2">cv. Fuhuasheng</strain>
        <tissue evidence="1">Leaves</tissue>
    </source>
</reference>
<gene>
    <name evidence="1" type="ORF">Ahy_A06g026082</name>
</gene>
<protein>
    <recommendedName>
        <fullName evidence="3">Ubiquitin-like protease family profile domain-containing protein</fullName>
    </recommendedName>
</protein>
<evidence type="ECO:0008006" key="3">
    <source>
        <dbReference type="Google" id="ProtNLM"/>
    </source>
</evidence>
<dbReference type="AlphaFoldDB" id="A0A445CJE2"/>
<dbReference type="Proteomes" id="UP000289738">
    <property type="component" value="Chromosome A06"/>
</dbReference>
<sequence>MIASLKAMRNKAPRIWYFLYDFATAVLADAPISQLQNSYEGRWMPQTNNLEHVFVPIWEAGDAWYVMLLDVKAPKIYVLDVNRCERNPT</sequence>